<feature type="compositionally biased region" description="Polar residues" evidence="1">
    <location>
        <begin position="209"/>
        <end position="227"/>
    </location>
</feature>
<evidence type="ECO:0000256" key="1">
    <source>
        <dbReference type="SAM" id="MobiDB-lite"/>
    </source>
</evidence>
<accession>H2Y946</accession>
<dbReference type="Proteomes" id="UP000007875">
    <property type="component" value="Unassembled WGS sequence"/>
</dbReference>
<dbReference type="HOGENOM" id="CLU_816257_0_0_1"/>
<dbReference type="GeneTree" id="ENSGT00940000153336"/>
<feature type="compositionally biased region" description="Basic and acidic residues" evidence="1">
    <location>
        <begin position="183"/>
        <end position="197"/>
    </location>
</feature>
<proteinExistence type="predicted"/>
<reference evidence="3" key="1">
    <citation type="submission" date="2003-08" db="EMBL/GenBank/DDBJ databases">
        <authorList>
            <person name="Birren B."/>
            <person name="Nusbaum C."/>
            <person name="Abebe A."/>
            <person name="Abouelleil A."/>
            <person name="Adekoya E."/>
            <person name="Ait-zahra M."/>
            <person name="Allen N."/>
            <person name="Allen T."/>
            <person name="An P."/>
            <person name="Anderson M."/>
            <person name="Anderson S."/>
            <person name="Arachchi H."/>
            <person name="Armbruster J."/>
            <person name="Bachantsang P."/>
            <person name="Baldwin J."/>
            <person name="Barry A."/>
            <person name="Bayul T."/>
            <person name="Blitshsteyn B."/>
            <person name="Bloom T."/>
            <person name="Blye J."/>
            <person name="Boguslavskiy L."/>
            <person name="Borowsky M."/>
            <person name="Boukhgalter B."/>
            <person name="Brunache A."/>
            <person name="Butler J."/>
            <person name="Calixte N."/>
            <person name="Calvo S."/>
            <person name="Camarata J."/>
            <person name="Campo K."/>
            <person name="Chang J."/>
            <person name="Cheshatsang Y."/>
            <person name="Citroen M."/>
            <person name="Collymore A."/>
            <person name="Considine T."/>
            <person name="Cook A."/>
            <person name="Cooke P."/>
            <person name="Corum B."/>
            <person name="Cuomo C."/>
            <person name="David R."/>
            <person name="Dawoe T."/>
            <person name="Degray S."/>
            <person name="Dodge S."/>
            <person name="Dooley K."/>
            <person name="Dorje P."/>
            <person name="Dorjee K."/>
            <person name="Dorris L."/>
            <person name="Duffey N."/>
            <person name="Dupes A."/>
            <person name="Elkins T."/>
            <person name="Engels R."/>
            <person name="Erickson J."/>
            <person name="Farina A."/>
            <person name="Faro S."/>
            <person name="Ferreira P."/>
            <person name="Fischer H."/>
            <person name="Fitzgerald M."/>
            <person name="Foley K."/>
            <person name="Gage D."/>
            <person name="Galagan J."/>
            <person name="Gearin G."/>
            <person name="Gnerre S."/>
            <person name="Gnirke A."/>
            <person name="Goyette A."/>
            <person name="Graham J."/>
            <person name="Grandbois E."/>
            <person name="Gyaltsen K."/>
            <person name="Hafez N."/>
            <person name="Hagopian D."/>
            <person name="Hagos B."/>
            <person name="Hall J."/>
            <person name="Hatcher B."/>
            <person name="Heller A."/>
            <person name="Higgins H."/>
            <person name="Honan T."/>
            <person name="Horn A."/>
            <person name="Houde N."/>
            <person name="Hughes L."/>
            <person name="Hulme W."/>
            <person name="Husby E."/>
            <person name="Iliev I."/>
            <person name="Jaffe D."/>
            <person name="Jones C."/>
            <person name="Kamal M."/>
            <person name="Kamat A."/>
            <person name="Kamvysselis M."/>
            <person name="Karlsson E."/>
            <person name="Kells C."/>
            <person name="Kieu A."/>
            <person name="Kisner P."/>
            <person name="Kodira C."/>
            <person name="Kulbokas E."/>
            <person name="Labutti K."/>
            <person name="Lama D."/>
            <person name="Landers T."/>
            <person name="Leger J."/>
            <person name="Levine S."/>
            <person name="Lewis D."/>
            <person name="Lewis T."/>
            <person name="Lindblad-toh K."/>
            <person name="Liu X."/>
            <person name="Lokyitsang T."/>
            <person name="Lokyitsang Y."/>
            <person name="Lucien O."/>
            <person name="Lui A."/>
            <person name="Ma L.J."/>
            <person name="Mabbitt R."/>
            <person name="Macdonald J."/>
            <person name="Maclean C."/>
            <person name="Major J."/>
            <person name="Manning J."/>
            <person name="Marabella R."/>
            <person name="Maru K."/>
            <person name="Matthews C."/>
            <person name="Mauceli E."/>
            <person name="Mccarthy M."/>
            <person name="Mcdonough S."/>
            <person name="Mcghee T."/>
            <person name="Meldrim J."/>
            <person name="Meneus L."/>
            <person name="Mesirov J."/>
            <person name="Mihalev A."/>
            <person name="Mihova T."/>
            <person name="Mikkelsen T."/>
            <person name="Mlenga V."/>
            <person name="Moru K."/>
            <person name="Mozes J."/>
            <person name="Mulrain L."/>
            <person name="Munson G."/>
            <person name="Naylor J."/>
            <person name="Newes C."/>
            <person name="Nguyen C."/>
            <person name="Nguyen N."/>
            <person name="Nguyen T."/>
            <person name="Nicol R."/>
            <person name="Nielsen C."/>
            <person name="Nizzari M."/>
            <person name="Norbu C."/>
            <person name="Norbu N."/>
            <person name="O'donnell P."/>
            <person name="Okoawo O."/>
            <person name="O'leary S."/>
            <person name="Omotosho B."/>
            <person name="O'neill K."/>
            <person name="Osman S."/>
            <person name="Parker S."/>
            <person name="Perrin D."/>
            <person name="Phunkhang P."/>
            <person name="Piqani B."/>
            <person name="Purcell S."/>
            <person name="Rachupka T."/>
            <person name="Ramasamy U."/>
            <person name="Rameau R."/>
            <person name="Ray V."/>
            <person name="Raymond C."/>
            <person name="Retta R."/>
            <person name="Richardson S."/>
            <person name="Rise C."/>
            <person name="Rodriguez J."/>
            <person name="Rogers J."/>
            <person name="Rogov P."/>
            <person name="Rutman M."/>
            <person name="Schupbach R."/>
            <person name="Seaman C."/>
            <person name="Settipalli S."/>
            <person name="Sharpe T."/>
            <person name="Sheridan J."/>
            <person name="Sherpa N."/>
            <person name="Shi J."/>
            <person name="Smirnov S."/>
            <person name="Smith C."/>
            <person name="Sougnez C."/>
            <person name="Spencer B."/>
            <person name="Stalker J."/>
            <person name="Stange-thomann N."/>
            <person name="Stavropoulos S."/>
            <person name="Stetson K."/>
            <person name="Stone C."/>
            <person name="Stone S."/>
            <person name="Stubbs M."/>
            <person name="Talamas J."/>
            <person name="Tchuinga P."/>
            <person name="Tenzing P."/>
            <person name="Tesfaye S."/>
            <person name="Theodore J."/>
            <person name="Thoulutsang Y."/>
            <person name="Topham K."/>
            <person name="Towey S."/>
            <person name="Tsamla T."/>
            <person name="Tsomo N."/>
            <person name="Vallee D."/>
            <person name="Vassiliev H."/>
            <person name="Venkataraman V."/>
            <person name="Vinson J."/>
            <person name="Vo A."/>
            <person name="Wade C."/>
            <person name="Wang S."/>
            <person name="Wangchuk T."/>
            <person name="Wangdi T."/>
            <person name="Whittaker C."/>
            <person name="Wilkinson J."/>
            <person name="Wu Y."/>
            <person name="Wyman D."/>
            <person name="Yadav S."/>
            <person name="Yang S."/>
            <person name="Yang X."/>
            <person name="Yeager S."/>
            <person name="Yee E."/>
            <person name="Young G."/>
            <person name="Zainoun J."/>
            <person name="Zembeck L."/>
            <person name="Zimmer A."/>
            <person name="Zody M."/>
            <person name="Lander E."/>
        </authorList>
    </citation>
    <scope>NUCLEOTIDE SEQUENCE [LARGE SCALE GENOMIC DNA]</scope>
</reference>
<protein>
    <submittedName>
        <fullName evidence="2">Uncharacterized protein</fullName>
    </submittedName>
</protein>
<dbReference type="AlphaFoldDB" id="H2Y946"/>
<name>H2Y946_CIOSA</name>
<feature type="compositionally biased region" description="Basic and acidic residues" evidence="1">
    <location>
        <begin position="242"/>
        <end position="261"/>
    </location>
</feature>
<sequence length="340" mass="38284">MVEEKLLSHEKEIIENQVDKPVEPKKSVNIFGAAKPVDTSAREREMEGKIAEQEKLILQKVQTKPPTPTHTPSQASIFGNAKPVDTTAREREIEEKIRMQERDLIPDSSHPRNIRYQRSDRSDDGVTSPRRRSRTSSTRSEDAVEPHPSPNEAKKPQYKPAPAPKQSAWGGRDPSASHIRGTSAREEAKGKCKEKVVGRTPEGAEDNEIQASGNQPRYQSARNQLPREQTKKPAAPKIIRHRAGDGRNQPERRHGDGDHMKRGGQRVNPSRSKKRDGPHAKRDSSWDSNPECDQDSTEEAKKKEGTTPPTMQKEERVDFVVKSKFALLAVDSGERRIEME</sequence>
<reference evidence="2" key="2">
    <citation type="submission" date="2025-08" db="UniProtKB">
        <authorList>
            <consortium name="Ensembl"/>
        </authorList>
    </citation>
    <scope>IDENTIFICATION</scope>
</reference>
<reference evidence="2" key="3">
    <citation type="submission" date="2025-09" db="UniProtKB">
        <authorList>
            <consortium name="Ensembl"/>
        </authorList>
    </citation>
    <scope>IDENTIFICATION</scope>
</reference>
<feature type="compositionally biased region" description="Basic and acidic residues" evidence="1">
    <location>
        <begin position="275"/>
        <end position="285"/>
    </location>
</feature>
<feature type="compositionally biased region" description="Polar residues" evidence="1">
    <location>
        <begin position="61"/>
        <end position="77"/>
    </location>
</feature>
<keyword evidence="3" id="KW-1185">Reference proteome</keyword>
<dbReference type="Ensembl" id="ENSCSAVT00000001877.1">
    <property type="protein sequence ID" value="ENSCSAVP00000001844.1"/>
    <property type="gene ID" value="ENSCSAVG00000001078.1"/>
</dbReference>
<evidence type="ECO:0000313" key="3">
    <source>
        <dbReference type="Proteomes" id="UP000007875"/>
    </source>
</evidence>
<evidence type="ECO:0000313" key="2">
    <source>
        <dbReference type="Ensembl" id="ENSCSAVP00000001844.1"/>
    </source>
</evidence>
<feature type="compositionally biased region" description="Low complexity" evidence="1">
    <location>
        <begin position="158"/>
        <end position="168"/>
    </location>
</feature>
<organism evidence="2 3">
    <name type="scientific">Ciona savignyi</name>
    <name type="common">Pacific transparent sea squirt</name>
    <dbReference type="NCBI Taxonomy" id="51511"/>
    <lineage>
        <taxon>Eukaryota</taxon>
        <taxon>Metazoa</taxon>
        <taxon>Chordata</taxon>
        <taxon>Tunicata</taxon>
        <taxon>Ascidiacea</taxon>
        <taxon>Phlebobranchia</taxon>
        <taxon>Cionidae</taxon>
        <taxon>Ciona</taxon>
    </lineage>
</organism>
<feature type="compositionally biased region" description="Basic and acidic residues" evidence="1">
    <location>
        <begin position="87"/>
        <end position="105"/>
    </location>
</feature>
<feature type="region of interest" description="Disordered" evidence="1">
    <location>
        <begin position="61"/>
        <end position="317"/>
    </location>
</feature>